<dbReference type="Gene3D" id="1.10.510.10">
    <property type="entry name" value="Transferase(Phosphotransferase) domain 1"/>
    <property type="match status" value="1"/>
</dbReference>
<keyword evidence="12" id="KW-1185">Reference proteome</keyword>
<name>A0AAW0MHX0_9GOBI</name>
<evidence type="ECO:0000256" key="2">
    <source>
        <dbReference type="ARBA" id="ARBA00012411"/>
    </source>
</evidence>
<organism evidence="11 12">
    <name type="scientific">Mugilogobius chulae</name>
    <name type="common">yellowstripe goby</name>
    <dbReference type="NCBI Taxonomy" id="88201"/>
    <lineage>
        <taxon>Eukaryota</taxon>
        <taxon>Metazoa</taxon>
        <taxon>Chordata</taxon>
        <taxon>Craniata</taxon>
        <taxon>Vertebrata</taxon>
        <taxon>Euteleostomi</taxon>
        <taxon>Actinopterygii</taxon>
        <taxon>Neopterygii</taxon>
        <taxon>Teleostei</taxon>
        <taxon>Neoteleostei</taxon>
        <taxon>Acanthomorphata</taxon>
        <taxon>Gobiaria</taxon>
        <taxon>Gobiiformes</taxon>
        <taxon>Gobioidei</taxon>
        <taxon>Gobiidae</taxon>
        <taxon>Gobionellinae</taxon>
        <taxon>Mugilogobius</taxon>
    </lineage>
</organism>
<evidence type="ECO:0000313" key="12">
    <source>
        <dbReference type="Proteomes" id="UP001460270"/>
    </source>
</evidence>
<proteinExistence type="predicted"/>
<evidence type="ECO:0000256" key="7">
    <source>
        <dbReference type="ARBA" id="ARBA00022777"/>
    </source>
</evidence>
<evidence type="ECO:0000256" key="6">
    <source>
        <dbReference type="ARBA" id="ARBA00022741"/>
    </source>
</evidence>
<dbReference type="EC" id="2.7.11.24" evidence="2"/>
<feature type="domain" description="Protein kinase" evidence="10">
    <location>
        <begin position="178"/>
        <end position="296"/>
    </location>
</feature>
<dbReference type="InterPro" id="IPR011009">
    <property type="entry name" value="Kinase-like_dom_sf"/>
</dbReference>
<keyword evidence="8" id="KW-0067">ATP-binding</keyword>
<dbReference type="GO" id="GO:0004707">
    <property type="term" value="F:MAP kinase activity"/>
    <property type="evidence" value="ECO:0007669"/>
    <property type="project" value="UniProtKB-EC"/>
</dbReference>
<comment type="caution">
    <text evidence="11">The sequence shown here is derived from an EMBL/GenBank/DDBJ whole genome shotgun (WGS) entry which is preliminary data.</text>
</comment>
<evidence type="ECO:0000256" key="8">
    <source>
        <dbReference type="ARBA" id="ARBA00022840"/>
    </source>
</evidence>
<dbReference type="Proteomes" id="UP001460270">
    <property type="component" value="Unassembled WGS sequence"/>
</dbReference>
<feature type="compositionally biased region" description="Basic and acidic residues" evidence="9">
    <location>
        <begin position="124"/>
        <end position="139"/>
    </location>
</feature>
<feature type="region of interest" description="Disordered" evidence="9">
    <location>
        <begin position="65"/>
        <end position="142"/>
    </location>
</feature>
<dbReference type="FunFam" id="3.30.200.20:FF:000028">
    <property type="entry name" value="Mitogen-activated protein kinase"/>
    <property type="match status" value="1"/>
</dbReference>
<evidence type="ECO:0000259" key="10">
    <source>
        <dbReference type="PROSITE" id="PS50011"/>
    </source>
</evidence>
<reference evidence="12" key="1">
    <citation type="submission" date="2024-04" db="EMBL/GenBank/DDBJ databases">
        <title>Salinicola lusitanus LLJ914,a marine bacterium isolated from the Okinawa Trough.</title>
        <authorList>
            <person name="Li J."/>
        </authorList>
    </citation>
    <scope>NUCLEOTIDE SEQUENCE [LARGE SCALE GENOMIC DNA]</scope>
</reference>
<keyword evidence="4" id="KW-0597">Phosphoprotein</keyword>
<dbReference type="Gene3D" id="3.30.200.20">
    <property type="entry name" value="Phosphorylase Kinase, domain 1"/>
    <property type="match status" value="1"/>
</dbReference>
<evidence type="ECO:0000256" key="3">
    <source>
        <dbReference type="ARBA" id="ARBA00022527"/>
    </source>
</evidence>
<dbReference type="AlphaFoldDB" id="A0AAW0MHX0"/>
<evidence type="ECO:0000256" key="5">
    <source>
        <dbReference type="ARBA" id="ARBA00022679"/>
    </source>
</evidence>
<keyword evidence="5" id="KW-0808">Transferase</keyword>
<accession>A0AAW0MHX0</accession>
<keyword evidence="6" id="KW-0547">Nucleotide-binding</keyword>
<evidence type="ECO:0000256" key="1">
    <source>
        <dbReference type="ARBA" id="ARBA00001946"/>
    </source>
</evidence>
<dbReference type="SUPFAM" id="SSF56112">
    <property type="entry name" value="Protein kinase-like (PK-like)"/>
    <property type="match status" value="1"/>
</dbReference>
<sequence length="296" mass="32911">MQAEIPSVSRFPGSSSYFWGCDGISPSFLTTVDFSRDFRKPRQTPCALPLLVPARAHAVVPPELKREAADPEAPVTRCSLKMRKRKQQRDTAAPPTSQLRSAGKNRAISTPQKALEIPEVSSGGERKHRDPPAVHRQRDGSCTTAPARCARKFDLNVAAAGETRVSPTGAEQDRVGGPAALPEPVPGGLGRVRIRVFCVRREIRLKVAVKKLSRPFQSIIHAKRTYRELRLLKHMKHENVIGLLDVFTPSTSLEEFTDVYLVTHLMGADLNNIVKCQKLTDDHVQFLIYQILRGLK</sequence>
<evidence type="ECO:0000256" key="9">
    <source>
        <dbReference type="SAM" id="MobiDB-lite"/>
    </source>
</evidence>
<dbReference type="InterPro" id="IPR000719">
    <property type="entry name" value="Prot_kinase_dom"/>
</dbReference>
<dbReference type="GO" id="GO:0005524">
    <property type="term" value="F:ATP binding"/>
    <property type="evidence" value="ECO:0007669"/>
    <property type="project" value="UniProtKB-KW"/>
</dbReference>
<feature type="non-terminal residue" evidence="11">
    <location>
        <position position="296"/>
    </location>
</feature>
<dbReference type="Pfam" id="PF00069">
    <property type="entry name" value="Pkinase"/>
    <property type="match status" value="1"/>
</dbReference>
<evidence type="ECO:0000256" key="4">
    <source>
        <dbReference type="ARBA" id="ARBA00022553"/>
    </source>
</evidence>
<dbReference type="InterPro" id="IPR050117">
    <property type="entry name" value="MAPK"/>
</dbReference>
<dbReference type="EMBL" id="JBBPFD010000662">
    <property type="protein sequence ID" value="KAK7877951.1"/>
    <property type="molecule type" value="Genomic_DNA"/>
</dbReference>
<evidence type="ECO:0000313" key="11">
    <source>
        <dbReference type="EMBL" id="KAK7877951.1"/>
    </source>
</evidence>
<keyword evidence="7" id="KW-0418">Kinase</keyword>
<comment type="cofactor">
    <cofactor evidence="1">
        <name>Mg(2+)</name>
        <dbReference type="ChEBI" id="CHEBI:18420"/>
    </cofactor>
</comment>
<dbReference type="PROSITE" id="PS50011">
    <property type="entry name" value="PROTEIN_KINASE_DOM"/>
    <property type="match status" value="1"/>
</dbReference>
<dbReference type="PANTHER" id="PTHR24055">
    <property type="entry name" value="MITOGEN-ACTIVATED PROTEIN KINASE"/>
    <property type="match status" value="1"/>
</dbReference>
<gene>
    <name evidence="11" type="ORF">WMY93_031379</name>
</gene>
<keyword evidence="3" id="KW-0723">Serine/threonine-protein kinase</keyword>
<protein>
    <recommendedName>
        <fullName evidence="2">mitogen-activated protein kinase</fullName>
        <ecNumber evidence="2">2.7.11.24</ecNumber>
    </recommendedName>
</protein>
<feature type="region of interest" description="Disordered" evidence="9">
    <location>
        <begin position="163"/>
        <end position="182"/>
    </location>
</feature>